<keyword evidence="3" id="KW-1185">Reference proteome</keyword>
<evidence type="ECO:0000313" key="3">
    <source>
        <dbReference type="Proteomes" id="UP000826195"/>
    </source>
</evidence>
<name>A0AAV7J1I6_COTGL</name>
<accession>A0AAV7J1I6</accession>
<feature type="compositionally biased region" description="Basic and acidic residues" evidence="1">
    <location>
        <begin position="65"/>
        <end position="75"/>
    </location>
</feature>
<dbReference type="EMBL" id="JAHXZJ010000002">
    <property type="protein sequence ID" value="KAH0564668.1"/>
    <property type="molecule type" value="Genomic_DNA"/>
</dbReference>
<organism evidence="2 3">
    <name type="scientific">Cotesia glomerata</name>
    <name type="common">Lepidopteran parasitic wasp</name>
    <name type="synonym">Apanteles glomeratus</name>
    <dbReference type="NCBI Taxonomy" id="32391"/>
    <lineage>
        <taxon>Eukaryota</taxon>
        <taxon>Metazoa</taxon>
        <taxon>Ecdysozoa</taxon>
        <taxon>Arthropoda</taxon>
        <taxon>Hexapoda</taxon>
        <taxon>Insecta</taxon>
        <taxon>Pterygota</taxon>
        <taxon>Neoptera</taxon>
        <taxon>Endopterygota</taxon>
        <taxon>Hymenoptera</taxon>
        <taxon>Apocrita</taxon>
        <taxon>Ichneumonoidea</taxon>
        <taxon>Braconidae</taxon>
        <taxon>Microgastrinae</taxon>
        <taxon>Cotesia</taxon>
    </lineage>
</organism>
<feature type="region of interest" description="Disordered" evidence="1">
    <location>
        <begin position="62"/>
        <end position="86"/>
    </location>
</feature>
<protein>
    <submittedName>
        <fullName evidence="2">Uncharacterized protein</fullName>
    </submittedName>
</protein>
<dbReference type="AlphaFoldDB" id="A0AAV7J1I6"/>
<dbReference type="Proteomes" id="UP000826195">
    <property type="component" value="Unassembled WGS sequence"/>
</dbReference>
<evidence type="ECO:0000313" key="2">
    <source>
        <dbReference type="EMBL" id="KAH0564668.1"/>
    </source>
</evidence>
<feature type="region of interest" description="Disordered" evidence="1">
    <location>
        <begin position="1"/>
        <end position="27"/>
    </location>
</feature>
<comment type="caution">
    <text evidence="2">The sequence shown here is derived from an EMBL/GenBank/DDBJ whole genome shotgun (WGS) entry which is preliminary data.</text>
</comment>
<reference evidence="2 3" key="1">
    <citation type="journal article" date="2021" name="J. Hered.">
        <title>A chromosome-level genome assembly of the parasitoid wasp, Cotesia glomerata (Hymenoptera: Braconidae).</title>
        <authorList>
            <person name="Pinto B.J."/>
            <person name="Weis J.J."/>
            <person name="Gamble T."/>
            <person name="Ode P.J."/>
            <person name="Paul R."/>
            <person name="Zaspel J.M."/>
        </authorList>
    </citation>
    <scope>NUCLEOTIDE SEQUENCE [LARGE SCALE GENOMIC DNA]</scope>
    <source>
        <strain evidence="2">CgM1</strain>
    </source>
</reference>
<sequence>MVESGNPEPFERLAVPQTQGHCPWGFNDPHEERDVSTRWCAMSRSRKLHVGKYVPEYVARRHGALPHDERERAREQCPSQESQPPS</sequence>
<proteinExistence type="predicted"/>
<evidence type="ECO:0000256" key="1">
    <source>
        <dbReference type="SAM" id="MobiDB-lite"/>
    </source>
</evidence>
<gene>
    <name evidence="2" type="ORF">KQX54_013375</name>
</gene>
<feature type="compositionally biased region" description="Polar residues" evidence="1">
    <location>
        <begin position="77"/>
        <end position="86"/>
    </location>
</feature>